<keyword evidence="3" id="KW-0230">DNA invertase</keyword>
<evidence type="ECO:0000256" key="5">
    <source>
        <dbReference type="ARBA" id="ARBA00023172"/>
    </source>
</evidence>
<dbReference type="CDD" id="cd03768">
    <property type="entry name" value="SR_ResInv"/>
    <property type="match status" value="1"/>
</dbReference>
<dbReference type="Gene3D" id="1.10.10.60">
    <property type="entry name" value="Homeodomain-like"/>
    <property type="match status" value="1"/>
</dbReference>
<gene>
    <name evidence="9" type="ORF">RC54_05845</name>
</gene>
<keyword evidence="5" id="KW-0233">DNA recombination</keyword>
<dbReference type="PANTHER" id="PTHR30461:SF2">
    <property type="entry name" value="SERINE RECOMBINASE PINE-RELATED"/>
    <property type="match status" value="1"/>
</dbReference>
<name>A0AAD0XGC9_9BURK</name>
<dbReference type="Pfam" id="PF00239">
    <property type="entry name" value="Resolvase"/>
    <property type="match status" value="1"/>
</dbReference>
<dbReference type="InterPro" id="IPR006119">
    <property type="entry name" value="Resolv_N"/>
</dbReference>
<dbReference type="EMBL" id="CP024996">
    <property type="protein sequence ID" value="AYR23375.1"/>
    <property type="molecule type" value="Genomic_DNA"/>
</dbReference>
<keyword evidence="4" id="KW-0238">DNA-binding</keyword>
<dbReference type="Proteomes" id="UP000269199">
    <property type="component" value="Chromosome"/>
</dbReference>
<dbReference type="SUPFAM" id="SSF53041">
    <property type="entry name" value="Resolvase-like"/>
    <property type="match status" value="1"/>
</dbReference>
<dbReference type="InterPro" id="IPR036162">
    <property type="entry name" value="Resolvase-like_N_sf"/>
</dbReference>
<sequence length="215" mass="23852">MIIGYARVSTEDQNLDMQILALRKIGCDFIYEDRGMSGASTDRPGLLKLLKRLRSGDTLAVWRLDRLGRSLSHLIRILENLERRGISFHSISEHIDTRSSGGRLVFHMMAALAEFERALISERTRAGLAAAKAEGKKVGRRPRLSRAQVMQARKLLEEESWRHCDVAAHLGVHPITLKRHLASVAQNGCRQNEAAPTCIDDATPISLGKAKAAVP</sequence>
<evidence type="ECO:0000313" key="9">
    <source>
        <dbReference type="EMBL" id="AYR23375.1"/>
    </source>
</evidence>
<feature type="active site" description="O-(5'-phospho-DNA)-serine intermediate" evidence="6 7">
    <location>
        <position position="9"/>
    </location>
</feature>
<dbReference type="PANTHER" id="PTHR30461">
    <property type="entry name" value="DNA-INVERTASE FROM LAMBDOID PROPHAGE"/>
    <property type="match status" value="1"/>
</dbReference>
<dbReference type="RefSeq" id="WP_082803235.1">
    <property type="nucleotide sequence ID" value="NZ_CP024996.1"/>
</dbReference>
<feature type="domain" description="Resolvase/invertase-type recombinase catalytic" evidence="8">
    <location>
        <begin position="1"/>
        <end position="135"/>
    </location>
</feature>
<dbReference type="GO" id="GO:0015074">
    <property type="term" value="P:DNA integration"/>
    <property type="evidence" value="ECO:0007669"/>
    <property type="project" value="UniProtKB-KW"/>
</dbReference>
<dbReference type="AlphaFoldDB" id="A0AAD0XGC9"/>
<evidence type="ECO:0000256" key="2">
    <source>
        <dbReference type="ARBA" id="ARBA00022908"/>
    </source>
</evidence>
<protein>
    <submittedName>
        <fullName evidence="9">Recombinase family protein</fullName>
    </submittedName>
</protein>
<dbReference type="InterPro" id="IPR050639">
    <property type="entry name" value="SSR_resolvase"/>
</dbReference>
<evidence type="ECO:0000256" key="4">
    <source>
        <dbReference type="ARBA" id="ARBA00023125"/>
    </source>
</evidence>
<proteinExistence type="inferred from homology"/>
<dbReference type="Gene3D" id="3.40.50.1390">
    <property type="entry name" value="Resolvase, N-terminal catalytic domain"/>
    <property type="match status" value="1"/>
</dbReference>
<dbReference type="SMART" id="SM00857">
    <property type="entry name" value="Resolvase"/>
    <property type="match status" value="1"/>
</dbReference>
<dbReference type="GO" id="GO:0000150">
    <property type="term" value="F:DNA strand exchange activity"/>
    <property type="evidence" value="ECO:0007669"/>
    <property type="project" value="UniProtKB-KW"/>
</dbReference>
<dbReference type="GO" id="GO:0003677">
    <property type="term" value="F:DNA binding"/>
    <property type="evidence" value="ECO:0007669"/>
    <property type="project" value="UniProtKB-KW"/>
</dbReference>
<evidence type="ECO:0000256" key="6">
    <source>
        <dbReference type="PIRSR" id="PIRSR606118-50"/>
    </source>
</evidence>
<dbReference type="PROSITE" id="PS51736">
    <property type="entry name" value="RECOMBINASES_3"/>
    <property type="match status" value="1"/>
</dbReference>
<reference evidence="9 10" key="1">
    <citation type="submission" date="2017-11" db="EMBL/GenBank/DDBJ databases">
        <title>Complete genome sequence of Herbaspirillum rubrisubalbicans DSM 11543.</title>
        <authorList>
            <person name="Chen M."/>
            <person name="An Q."/>
        </authorList>
    </citation>
    <scope>NUCLEOTIDE SEQUENCE [LARGE SCALE GENOMIC DNA]</scope>
    <source>
        <strain evidence="9 10">DSM 11543</strain>
    </source>
</reference>
<dbReference type="FunFam" id="3.40.50.1390:FF:000001">
    <property type="entry name" value="DNA recombinase"/>
    <property type="match status" value="1"/>
</dbReference>
<evidence type="ECO:0000256" key="1">
    <source>
        <dbReference type="ARBA" id="ARBA00009913"/>
    </source>
</evidence>
<accession>A0AAD0XGC9</accession>
<organism evidence="9 10">
    <name type="scientific">Herbaspirillum rubrisubalbicans</name>
    <dbReference type="NCBI Taxonomy" id="80842"/>
    <lineage>
        <taxon>Bacteria</taxon>
        <taxon>Pseudomonadati</taxon>
        <taxon>Pseudomonadota</taxon>
        <taxon>Betaproteobacteria</taxon>
        <taxon>Burkholderiales</taxon>
        <taxon>Oxalobacteraceae</taxon>
        <taxon>Herbaspirillum</taxon>
    </lineage>
</organism>
<evidence type="ECO:0000256" key="7">
    <source>
        <dbReference type="PROSITE-ProRule" id="PRU10137"/>
    </source>
</evidence>
<dbReference type="PROSITE" id="PS00397">
    <property type="entry name" value="RECOMBINASES_1"/>
    <property type="match status" value="1"/>
</dbReference>
<keyword evidence="2" id="KW-0229">DNA integration</keyword>
<dbReference type="InterPro" id="IPR006118">
    <property type="entry name" value="Recombinase_CS"/>
</dbReference>
<evidence type="ECO:0000313" key="10">
    <source>
        <dbReference type="Proteomes" id="UP000269199"/>
    </source>
</evidence>
<evidence type="ECO:0000256" key="3">
    <source>
        <dbReference type="ARBA" id="ARBA00023100"/>
    </source>
</evidence>
<comment type="similarity">
    <text evidence="1">Belongs to the site-specific recombinase resolvase family.</text>
</comment>
<evidence type="ECO:0000259" key="8">
    <source>
        <dbReference type="PROSITE" id="PS51736"/>
    </source>
</evidence>